<feature type="compositionally biased region" description="Polar residues" evidence="20">
    <location>
        <begin position="111"/>
        <end position="120"/>
    </location>
</feature>
<evidence type="ECO:0000256" key="18">
    <source>
        <dbReference type="ARBA" id="ARBA00081490"/>
    </source>
</evidence>
<dbReference type="SMART" id="SM00160">
    <property type="entry name" value="RanBD"/>
    <property type="match status" value="1"/>
</dbReference>
<dbReference type="GO" id="GO:0005643">
    <property type="term" value="C:nuclear pore"/>
    <property type="evidence" value="ECO:0007669"/>
    <property type="project" value="UniProtKB-SubCell"/>
</dbReference>
<feature type="compositionally biased region" description="Basic and acidic residues" evidence="20">
    <location>
        <begin position="1"/>
        <end position="16"/>
    </location>
</feature>
<evidence type="ECO:0000256" key="12">
    <source>
        <dbReference type="ARBA" id="ARBA00023132"/>
    </source>
</evidence>
<evidence type="ECO:0000256" key="1">
    <source>
        <dbReference type="ARBA" id="ARBA00004567"/>
    </source>
</evidence>
<evidence type="ECO:0000256" key="15">
    <source>
        <dbReference type="ARBA" id="ARBA00054952"/>
    </source>
</evidence>
<evidence type="ECO:0000256" key="5">
    <source>
        <dbReference type="ARBA" id="ARBA00022553"/>
    </source>
</evidence>
<feature type="region of interest" description="Disordered" evidence="20">
    <location>
        <begin position="1"/>
        <end position="24"/>
    </location>
</feature>
<evidence type="ECO:0000256" key="9">
    <source>
        <dbReference type="ARBA" id="ARBA00022927"/>
    </source>
</evidence>
<dbReference type="InterPro" id="IPR000156">
    <property type="entry name" value="Ran_bind_dom"/>
</dbReference>
<dbReference type="InterPro" id="IPR045255">
    <property type="entry name" value="RanBP1-like"/>
</dbReference>
<comment type="subcellular location">
    <subcellularLocation>
        <location evidence="2">Nucleus membrane</location>
        <topology evidence="2">Peripheral membrane protein</topology>
        <orientation evidence="2">Nucleoplasmic side</orientation>
    </subcellularLocation>
    <subcellularLocation>
        <location evidence="1">Nucleus</location>
        <location evidence="1">Nuclear pore complex</location>
    </subcellularLocation>
</comment>
<keyword evidence="14" id="KW-0539">Nucleus</keyword>
<keyword evidence="3" id="KW-0813">Transport</keyword>
<feature type="compositionally biased region" description="Polar residues" evidence="20">
    <location>
        <begin position="220"/>
        <end position="243"/>
    </location>
</feature>
<evidence type="ECO:0000313" key="23">
    <source>
        <dbReference type="Proteomes" id="UP000694424"/>
    </source>
</evidence>
<evidence type="ECO:0000256" key="19">
    <source>
        <dbReference type="ARBA" id="ARBA00081812"/>
    </source>
</evidence>
<evidence type="ECO:0000256" key="3">
    <source>
        <dbReference type="ARBA" id="ARBA00022448"/>
    </source>
</evidence>
<dbReference type="Pfam" id="PF00638">
    <property type="entry name" value="Ran_BP1"/>
    <property type="match status" value="1"/>
</dbReference>
<dbReference type="PROSITE" id="PS50196">
    <property type="entry name" value="RANBD1"/>
    <property type="match status" value="1"/>
</dbReference>
<protein>
    <recommendedName>
        <fullName evidence="16">Nuclear pore complex protein Nup50</fullName>
    </recommendedName>
    <alternativeName>
        <fullName evidence="17">50 kDa nucleoporin</fullName>
    </alternativeName>
    <alternativeName>
        <fullName evidence="18">Nuclear pore-associated protein 60 kDa-like</fullName>
    </alternativeName>
    <alternativeName>
        <fullName evidence="19">Nucleoporin Nup50</fullName>
    </alternativeName>
</protein>
<keyword evidence="7" id="KW-0509">mRNA transport</keyword>
<feature type="region of interest" description="Disordered" evidence="20">
    <location>
        <begin position="279"/>
        <end position="301"/>
    </location>
</feature>
<feature type="region of interest" description="Disordered" evidence="20">
    <location>
        <begin position="92"/>
        <end position="120"/>
    </location>
</feature>
<dbReference type="Pfam" id="PF08911">
    <property type="entry name" value="NUP50"/>
    <property type="match status" value="1"/>
</dbReference>
<dbReference type="GO" id="GO:0006606">
    <property type="term" value="P:protein import into nucleus"/>
    <property type="evidence" value="ECO:0007669"/>
    <property type="project" value="TreeGrafter"/>
</dbReference>
<dbReference type="InterPro" id="IPR015007">
    <property type="entry name" value="NUP2/50/61"/>
</dbReference>
<keyword evidence="6" id="KW-0677">Repeat</keyword>
<evidence type="ECO:0000256" key="20">
    <source>
        <dbReference type="SAM" id="MobiDB-lite"/>
    </source>
</evidence>
<dbReference type="Proteomes" id="UP000694424">
    <property type="component" value="Unplaced"/>
</dbReference>
<keyword evidence="12" id="KW-0906">Nuclear pore complex</keyword>
<name>A0A8B9PPF6_APTOW</name>
<feature type="compositionally biased region" description="Low complexity" evidence="20">
    <location>
        <begin position="207"/>
        <end position="216"/>
    </location>
</feature>
<feature type="compositionally biased region" description="Basic and acidic residues" evidence="20">
    <location>
        <begin position="246"/>
        <end position="257"/>
    </location>
</feature>
<evidence type="ECO:0000313" key="22">
    <source>
        <dbReference type="Ensembl" id="ENSAOWP00000013951.1"/>
    </source>
</evidence>
<keyword evidence="5" id="KW-0597">Phosphoprotein</keyword>
<dbReference type="CDD" id="cd13170">
    <property type="entry name" value="RanBD_NUP50"/>
    <property type="match status" value="1"/>
</dbReference>
<dbReference type="GO" id="GO:0051028">
    <property type="term" value="P:mRNA transport"/>
    <property type="evidence" value="ECO:0007669"/>
    <property type="project" value="UniProtKB-KW"/>
</dbReference>
<evidence type="ECO:0000256" key="11">
    <source>
        <dbReference type="ARBA" id="ARBA00023010"/>
    </source>
</evidence>
<dbReference type="GO" id="GO:0031965">
    <property type="term" value="C:nuclear membrane"/>
    <property type="evidence" value="ECO:0007669"/>
    <property type="project" value="UniProtKB-SubCell"/>
</dbReference>
<keyword evidence="4" id="KW-1017">Isopeptide bond</keyword>
<dbReference type="SUPFAM" id="SSF50729">
    <property type="entry name" value="PH domain-like"/>
    <property type="match status" value="1"/>
</dbReference>
<comment type="function">
    <text evidence="15">Component of the nuclear pore complex that has a direct role in nuclear protein import. Actively displaces NLSs from importin-alpha, and facilitates disassembly of the importin-alpha:beta-cargo complex and importin recycling. Interacts with regulatory proteins of cell cycle progression including CDKN1B. This interaction is required for correct intracellular transport and degradation of CDKN1B.</text>
</comment>
<evidence type="ECO:0000259" key="21">
    <source>
        <dbReference type="PROSITE" id="PS50196"/>
    </source>
</evidence>
<keyword evidence="11" id="KW-0811">Translocation</keyword>
<evidence type="ECO:0000256" key="13">
    <source>
        <dbReference type="ARBA" id="ARBA00023136"/>
    </source>
</evidence>
<keyword evidence="13" id="KW-0472">Membrane</keyword>
<dbReference type="FunFam" id="2.30.29.30:FF:000179">
    <property type="entry name" value="Nuclear pore complex protein Nup50"/>
    <property type="match status" value="1"/>
</dbReference>
<dbReference type="PANTHER" id="PTHR23138:SF141">
    <property type="entry name" value="NUCLEAR PORE COMPLEX PROTEIN NUP50"/>
    <property type="match status" value="1"/>
</dbReference>
<evidence type="ECO:0000256" key="14">
    <source>
        <dbReference type="ARBA" id="ARBA00023242"/>
    </source>
</evidence>
<evidence type="ECO:0000256" key="8">
    <source>
        <dbReference type="ARBA" id="ARBA00022843"/>
    </source>
</evidence>
<sequence>MAKRIAEKELTDRNWDQEDEAEEVGTFSVASEEVLKNRAIKKAKRRNVGSESESGGAFKGFKGFILPPGKVGGGFSGFGNGAGIKPLEGLSNGNSSVSSTPSFSSLKTTSETQMAFGSTMSNGPTATAFIEKKAASPKANGGSQPSSSSYSQSKMCSSSVYHKQLAALNCSVRDWIVKHVNTNPLCDLTPIFRDYEKYLANIEQQHGSSSDSGSENEGNKTPSTQSVSTFGNSKPQQGSTFLFNSKKTEDTSDKKTEGLFGKDANQAKPVTAVSTNILEAQTESGSSDDKGGEEEEEEPPKVVVNEIKEDDAFYSKKCKLFYKKDNEFKEKGVGTLHLKPAGNEKTQLLVRADTNLGNILLNVLIPPKMPCTRTGKNNVLIVCVPNPPIDEKNPTVPVTMLIRVKTSEDADELHKILLEKKEA</sequence>
<reference evidence="22" key="2">
    <citation type="submission" date="2025-09" db="UniProtKB">
        <authorList>
            <consortium name="Ensembl"/>
        </authorList>
    </citation>
    <scope>IDENTIFICATION</scope>
</reference>
<dbReference type="Gene3D" id="2.30.29.30">
    <property type="entry name" value="Pleckstrin-homology domain (PH domain)/Phosphotyrosine-binding domain (PTB)"/>
    <property type="match status" value="1"/>
</dbReference>
<dbReference type="PANTHER" id="PTHR23138">
    <property type="entry name" value="RAN BINDING PROTEIN"/>
    <property type="match status" value="1"/>
</dbReference>
<evidence type="ECO:0000256" key="4">
    <source>
        <dbReference type="ARBA" id="ARBA00022499"/>
    </source>
</evidence>
<keyword evidence="10" id="KW-0007">Acetylation</keyword>
<evidence type="ECO:0000256" key="2">
    <source>
        <dbReference type="ARBA" id="ARBA00004620"/>
    </source>
</evidence>
<evidence type="ECO:0000256" key="10">
    <source>
        <dbReference type="ARBA" id="ARBA00022990"/>
    </source>
</evidence>
<evidence type="ECO:0000256" key="17">
    <source>
        <dbReference type="ARBA" id="ARBA00079821"/>
    </source>
</evidence>
<evidence type="ECO:0000256" key="7">
    <source>
        <dbReference type="ARBA" id="ARBA00022816"/>
    </source>
</evidence>
<keyword evidence="9" id="KW-0653">Protein transport</keyword>
<evidence type="ECO:0000256" key="16">
    <source>
        <dbReference type="ARBA" id="ARBA00069163"/>
    </source>
</evidence>
<evidence type="ECO:0000256" key="6">
    <source>
        <dbReference type="ARBA" id="ARBA00022737"/>
    </source>
</evidence>
<dbReference type="AlphaFoldDB" id="A0A8B9PPF6"/>
<accession>A0A8B9PPF6</accession>
<organism evidence="22 23">
    <name type="scientific">Apteryx owenii</name>
    <name type="common">Little spotted kiwi</name>
    <dbReference type="NCBI Taxonomy" id="8824"/>
    <lineage>
        <taxon>Eukaryota</taxon>
        <taxon>Metazoa</taxon>
        <taxon>Chordata</taxon>
        <taxon>Craniata</taxon>
        <taxon>Vertebrata</taxon>
        <taxon>Euteleostomi</taxon>
        <taxon>Archelosauria</taxon>
        <taxon>Archosauria</taxon>
        <taxon>Dinosauria</taxon>
        <taxon>Saurischia</taxon>
        <taxon>Theropoda</taxon>
        <taxon>Coelurosauria</taxon>
        <taxon>Aves</taxon>
        <taxon>Palaeognathae</taxon>
        <taxon>Apterygiformes</taxon>
        <taxon>Apterygidae</taxon>
        <taxon>Apteryx</taxon>
    </lineage>
</organism>
<proteinExistence type="predicted"/>
<keyword evidence="8" id="KW-0832">Ubl conjugation</keyword>
<feature type="compositionally biased region" description="Low complexity" evidence="20">
    <location>
        <begin position="95"/>
        <end position="110"/>
    </location>
</feature>
<reference evidence="22" key="1">
    <citation type="submission" date="2025-08" db="UniProtKB">
        <authorList>
            <consortium name="Ensembl"/>
        </authorList>
    </citation>
    <scope>IDENTIFICATION</scope>
</reference>
<keyword evidence="23" id="KW-1185">Reference proteome</keyword>
<dbReference type="InterPro" id="IPR011993">
    <property type="entry name" value="PH-like_dom_sf"/>
</dbReference>
<feature type="domain" description="RanBD1" evidence="21">
    <location>
        <begin position="266"/>
        <end position="423"/>
    </location>
</feature>
<feature type="region of interest" description="Disordered" evidence="20">
    <location>
        <begin position="204"/>
        <end position="266"/>
    </location>
</feature>
<dbReference type="Ensembl" id="ENSAOWT00000015838.1">
    <property type="protein sequence ID" value="ENSAOWP00000013951.1"/>
    <property type="gene ID" value="ENSAOWG00000009514.1"/>
</dbReference>